<evidence type="ECO:0000313" key="1">
    <source>
        <dbReference type="EMBL" id="KLC05189.1"/>
    </source>
</evidence>
<name>A0ABR5ERY5_XANPE</name>
<sequence>MLRRDALAARGAERVLRSAGLAGAKASCAVRAAADDQPFGKRPVARRYRVARLVSTRHGTLRTHLNVHHTL</sequence>
<evidence type="ECO:0000313" key="2">
    <source>
        <dbReference type="Proteomes" id="UP000035369"/>
    </source>
</evidence>
<organism evidence="1 2">
    <name type="scientific">Xanthomonas perforans</name>
    <dbReference type="NCBI Taxonomy" id="442694"/>
    <lineage>
        <taxon>Bacteria</taxon>
        <taxon>Pseudomonadati</taxon>
        <taxon>Pseudomonadota</taxon>
        <taxon>Gammaproteobacteria</taxon>
        <taxon>Lysobacterales</taxon>
        <taxon>Lysobacteraceae</taxon>
        <taxon>Xanthomonas</taxon>
    </lineage>
</organism>
<accession>A0ABR5ERY5</accession>
<protein>
    <submittedName>
        <fullName evidence="1">Uncharacterized protein</fullName>
    </submittedName>
</protein>
<gene>
    <name evidence="1" type="ORF">XP315_12690</name>
</gene>
<keyword evidence="2" id="KW-1185">Reference proteome</keyword>
<dbReference type="EMBL" id="JZUY01000041">
    <property type="protein sequence ID" value="KLC05189.1"/>
    <property type="molecule type" value="Genomic_DNA"/>
</dbReference>
<dbReference type="Proteomes" id="UP000035369">
    <property type="component" value="Unassembled WGS sequence"/>
</dbReference>
<proteinExistence type="predicted"/>
<reference evidence="1 2" key="1">
    <citation type="submission" date="2015-02" db="EMBL/GenBank/DDBJ databases">
        <title>Whole genome sequencing of multiple isolates of three species of pepper and tomato-infecting xanthomonads reveals genetic diversity in field strains and pinpoints effectors responsible for host specificity.</title>
        <authorList>
            <person name="Schwartz A."/>
            <person name="Dahlbeck D."/>
            <person name="Staskawicz B."/>
            <person name="Bart R."/>
            <person name="Potnis N."/>
            <person name="Minsavage G."/>
            <person name="Timilsina S."/>
            <person name="Goss E."/>
            <person name="Jones J."/>
            <person name="Vallad G."/>
            <person name="Barak J."/>
            <person name="Miller S."/>
            <person name="Ritchie D."/>
            <person name="Martins J.Jr."/>
            <person name="Patane J.S."/>
            <person name="Setubal J.C."/>
        </authorList>
    </citation>
    <scope>NUCLEOTIDE SEQUENCE [LARGE SCALE GENOMIC DNA]</scope>
    <source>
        <strain evidence="1 2">Xp3-15</strain>
    </source>
</reference>
<comment type="caution">
    <text evidence="1">The sequence shown here is derived from an EMBL/GenBank/DDBJ whole genome shotgun (WGS) entry which is preliminary data.</text>
</comment>